<evidence type="ECO:0000313" key="3">
    <source>
        <dbReference type="Proteomes" id="UP000323011"/>
    </source>
</evidence>
<dbReference type="EMBL" id="VLTN01000001">
    <property type="protein sequence ID" value="KAA0157709.1"/>
    <property type="molecule type" value="Genomic_DNA"/>
</dbReference>
<reference evidence="3 4" key="1">
    <citation type="submission" date="2019-07" db="EMBL/GenBank/DDBJ databases">
        <title>Genomes of Cafeteria roenbergensis.</title>
        <authorList>
            <person name="Fischer M.G."/>
            <person name="Hackl T."/>
            <person name="Roman M."/>
        </authorList>
    </citation>
    <scope>NUCLEOTIDE SEQUENCE [LARGE SCALE GENOMIC DNA]</scope>
    <source>
        <strain evidence="2 3">BVI</strain>
        <strain evidence="1 4">Cflag</strain>
    </source>
</reference>
<keyword evidence="3" id="KW-1185">Reference proteome</keyword>
<accession>A0A5A8CK95</accession>
<proteinExistence type="predicted"/>
<evidence type="ECO:0000313" key="4">
    <source>
        <dbReference type="Proteomes" id="UP000325113"/>
    </source>
</evidence>
<dbReference type="Proteomes" id="UP000323011">
    <property type="component" value="Unassembled WGS sequence"/>
</dbReference>
<dbReference type="AlphaFoldDB" id="A0A5A8CK95"/>
<protein>
    <submittedName>
        <fullName evidence="1">Uncharacterized protein</fullName>
    </submittedName>
</protein>
<evidence type="ECO:0000313" key="1">
    <source>
        <dbReference type="EMBL" id="KAA0153523.1"/>
    </source>
</evidence>
<gene>
    <name evidence="2" type="ORF">FNF29_00283</name>
    <name evidence="1" type="ORF">FNF31_06457</name>
</gene>
<sequence>MAAADPGSMTRQELESALRLAERRVATMQKVLVKQDAAVRELQGRVSEVSPCVARRGAAHRTARLGV</sequence>
<organism evidence="1 4">
    <name type="scientific">Cafeteria roenbergensis</name>
    <name type="common">Marine flagellate</name>
    <dbReference type="NCBI Taxonomy" id="33653"/>
    <lineage>
        <taxon>Eukaryota</taxon>
        <taxon>Sar</taxon>
        <taxon>Stramenopiles</taxon>
        <taxon>Bigyra</taxon>
        <taxon>Opalozoa</taxon>
        <taxon>Bicosoecida</taxon>
        <taxon>Cafeteriaceae</taxon>
        <taxon>Cafeteria</taxon>
    </lineage>
</organism>
<comment type="caution">
    <text evidence="1">The sequence shown here is derived from an EMBL/GenBank/DDBJ whole genome shotgun (WGS) entry which is preliminary data.</text>
</comment>
<evidence type="ECO:0000313" key="2">
    <source>
        <dbReference type="EMBL" id="KAA0157709.1"/>
    </source>
</evidence>
<dbReference type="Proteomes" id="UP000325113">
    <property type="component" value="Unassembled WGS sequence"/>
</dbReference>
<dbReference type="EMBL" id="VLTM01000099">
    <property type="protein sequence ID" value="KAA0153523.1"/>
    <property type="molecule type" value="Genomic_DNA"/>
</dbReference>
<name>A0A5A8CK95_CAFRO</name>